<name>A0A917FV25_9NOCA</name>
<keyword evidence="3" id="KW-1185">Reference proteome</keyword>
<dbReference type="Proteomes" id="UP000654257">
    <property type="component" value="Unassembled WGS sequence"/>
</dbReference>
<proteinExistence type="predicted"/>
<dbReference type="AlphaFoldDB" id="A0A917FV25"/>
<comment type="caution">
    <text evidence="2">The sequence shown here is derived from an EMBL/GenBank/DDBJ whole genome shotgun (WGS) entry which is preliminary data.</text>
</comment>
<gene>
    <name evidence="2" type="ORF">GCM10007304_17520</name>
</gene>
<organism evidence="2 3">
    <name type="scientific">Rhodococcoides trifolii</name>
    <dbReference type="NCBI Taxonomy" id="908250"/>
    <lineage>
        <taxon>Bacteria</taxon>
        <taxon>Bacillati</taxon>
        <taxon>Actinomycetota</taxon>
        <taxon>Actinomycetes</taxon>
        <taxon>Mycobacteriales</taxon>
        <taxon>Nocardiaceae</taxon>
        <taxon>Rhodococcoides</taxon>
    </lineage>
</organism>
<evidence type="ECO:0000313" key="2">
    <source>
        <dbReference type="EMBL" id="GGG03875.1"/>
    </source>
</evidence>
<accession>A0A917FV25</accession>
<feature type="region of interest" description="Disordered" evidence="1">
    <location>
        <begin position="75"/>
        <end position="111"/>
    </location>
</feature>
<dbReference type="EMBL" id="BMCU01000002">
    <property type="protein sequence ID" value="GGG03875.1"/>
    <property type="molecule type" value="Genomic_DNA"/>
</dbReference>
<evidence type="ECO:0000313" key="3">
    <source>
        <dbReference type="Proteomes" id="UP000654257"/>
    </source>
</evidence>
<reference evidence="2" key="2">
    <citation type="submission" date="2020-09" db="EMBL/GenBank/DDBJ databases">
        <authorList>
            <person name="Sun Q."/>
            <person name="Sedlacek I."/>
        </authorList>
    </citation>
    <scope>NUCLEOTIDE SEQUENCE</scope>
    <source>
        <strain evidence="2">CCM 7905</strain>
    </source>
</reference>
<reference evidence="2" key="1">
    <citation type="journal article" date="2014" name="Int. J. Syst. Evol. Microbiol.">
        <title>Complete genome sequence of Corynebacterium casei LMG S-19264T (=DSM 44701T), isolated from a smear-ripened cheese.</title>
        <authorList>
            <consortium name="US DOE Joint Genome Institute (JGI-PGF)"/>
            <person name="Walter F."/>
            <person name="Albersmeier A."/>
            <person name="Kalinowski J."/>
            <person name="Ruckert C."/>
        </authorList>
    </citation>
    <scope>NUCLEOTIDE SEQUENCE</scope>
    <source>
        <strain evidence="2">CCM 7905</strain>
    </source>
</reference>
<sequence length="167" mass="18035">MPRGSNGQEYVEKDGVLRDPKTNIVLARRHPHPYKDVFNAIPTEAGIGFDIPDGIKQLLAIHCFDNLGMSPPQNPRYEYVPPAGTHTVNGQNAVGSWEPPVQGRKTAKEADPERAVVIPDPAGWSQNKLAAMEAAVKREKMRQAAILGADAGVAAELAASEGLDDYQ</sequence>
<protein>
    <submittedName>
        <fullName evidence="2">Uncharacterized protein</fullName>
    </submittedName>
</protein>
<evidence type="ECO:0000256" key="1">
    <source>
        <dbReference type="SAM" id="MobiDB-lite"/>
    </source>
</evidence>
<dbReference type="RefSeq" id="WP_188544422.1">
    <property type="nucleotide sequence ID" value="NZ_BMCU01000002.1"/>
</dbReference>